<keyword evidence="2" id="KW-1133">Transmembrane helix</keyword>
<keyword evidence="2" id="KW-0812">Transmembrane</keyword>
<dbReference type="AlphaFoldDB" id="A0A271IX98"/>
<organism evidence="3 4">
    <name type="scientific">Rubrivirga marina</name>
    <dbReference type="NCBI Taxonomy" id="1196024"/>
    <lineage>
        <taxon>Bacteria</taxon>
        <taxon>Pseudomonadati</taxon>
        <taxon>Rhodothermota</taxon>
        <taxon>Rhodothermia</taxon>
        <taxon>Rhodothermales</taxon>
        <taxon>Rubricoccaceae</taxon>
        <taxon>Rubrivirga</taxon>
    </lineage>
</organism>
<reference evidence="3 4" key="1">
    <citation type="submission" date="2016-11" db="EMBL/GenBank/DDBJ databases">
        <title>Study of marine rhodopsin-containing bacteria.</title>
        <authorList>
            <person name="Yoshizawa S."/>
            <person name="Kumagai Y."/>
            <person name="Kogure K."/>
        </authorList>
    </citation>
    <scope>NUCLEOTIDE SEQUENCE [LARGE SCALE GENOMIC DNA]</scope>
    <source>
        <strain evidence="3 4">SAORIC-28</strain>
    </source>
</reference>
<keyword evidence="4" id="KW-1185">Reference proteome</keyword>
<accession>A0A271IX98</accession>
<evidence type="ECO:0000313" key="3">
    <source>
        <dbReference type="EMBL" id="PAP75444.1"/>
    </source>
</evidence>
<dbReference type="RefSeq" id="WP_095509078.1">
    <property type="nucleotide sequence ID" value="NZ_MQWD01000001.1"/>
</dbReference>
<dbReference type="OrthoDB" id="821805at2"/>
<sequence length="281" mass="30969">MSDAPPPPASAPPPTSAPAPSPRRTFFARLAAAVRRQDWFVVCLEVGIVVLGVVIGFQVTSWGQAQSDRAKEQTYLRQLSRDLAETERLADDLARTMAPLERAPRRLAQAHYLPEPPPRDSVIHWAAVAPAYWEISPVLGTAEALVSTGDIGLIRDDSLRIAITAYLEKARENIRGWGAWKDVLLRQTDEYGATTPVALLFAEWVGPAALDSLDRADDWMALAPPGVALPALDTDALVRDEQVHRLMVRITIAKDNMAINRREIAQYAAALREQVEAELDR</sequence>
<evidence type="ECO:0000313" key="4">
    <source>
        <dbReference type="Proteomes" id="UP000216339"/>
    </source>
</evidence>
<evidence type="ECO:0000256" key="2">
    <source>
        <dbReference type="SAM" id="Phobius"/>
    </source>
</evidence>
<name>A0A271IX98_9BACT</name>
<keyword evidence="2" id="KW-0472">Membrane</keyword>
<evidence type="ECO:0000256" key="1">
    <source>
        <dbReference type="SAM" id="MobiDB-lite"/>
    </source>
</evidence>
<dbReference type="EMBL" id="MQWD01000001">
    <property type="protein sequence ID" value="PAP75444.1"/>
    <property type="molecule type" value="Genomic_DNA"/>
</dbReference>
<proteinExistence type="predicted"/>
<feature type="transmembrane region" description="Helical" evidence="2">
    <location>
        <begin position="39"/>
        <end position="59"/>
    </location>
</feature>
<feature type="compositionally biased region" description="Pro residues" evidence="1">
    <location>
        <begin position="1"/>
        <end position="21"/>
    </location>
</feature>
<protein>
    <submittedName>
        <fullName evidence="3">Uncharacterized protein</fullName>
    </submittedName>
</protein>
<feature type="region of interest" description="Disordered" evidence="1">
    <location>
        <begin position="1"/>
        <end position="22"/>
    </location>
</feature>
<comment type="caution">
    <text evidence="3">The sequence shown here is derived from an EMBL/GenBank/DDBJ whole genome shotgun (WGS) entry which is preliminary data.</text>
</comment>
<dbReference type="Proteomes" id="UP000216339">
    <property type="component" value="Unassembled WGS sequence"/>
</dbReference>
<gene>
    <name evidence="3" type="ORF">BSZ37_02780</name>
</gene>